<gene>
    <name evidence="2" type="ORF">ILEXP_LOCUS12426</name>
</gene>
<feature type="signal peptide" evidence="1">
    <location>
        <begin position="1"/>
        <end position="21"/>
    </location>
</feature>
<name>A0ABC8RI68_9AQUA</name>
<comment type="caution">
    <text evidence="2">The sequence shown here is derived from an EMBL/GenBank/DDBJ whole genome shotgun (WGS) entry which is preliminary data.</text>
</comment>
<accession>A0ABC8RI68</accession>
<dbReference type="EMBL" id="CAUOFW020001414">
    <property type="protein sequence ID" value="CAK9144664.1"/>
    <property type="molecule type" value="Genomic_DNA"/>
</dbReference>
<organism evidence="2 3">
    <name type="scientific">Ilex paraguariensis</name>
    <name type="common">yerba mate</name>
    <dbReference type="NCBI Taxonomy" id="185542"/>
    <lineage>
        <taxon>Eukaryota</taxon>
        <taxon>Viridiplantae</taxon>
        <taxon>Streptophyta</taxon>
        <taxon>Embryophyta</taxon>
        <taxon>Tracheophyta</taxon>
        <taxon>Spermatophyta</taxon>
        <taxon>Magnoliopsida</taxon>
        <taxon>eudicotyledons</taxon>
        <taxon>Gunneridae</taxon>
        <taxon>Pentapetalae</taxon>
        <taxon>asterids</taxon>
        <taxon>campanulids</taxon>
        <taxon>Aquifoliales</taxon>
        <taxon>Aquifoliaceae</taxon>
        <taxon>Ilex</taxon>
    </lineage>
</organism>
<protein>
    <submittedName>
        <fullName evidence="2">Uncharacterized protein</fullName>
    </submittedName>
</protein>
<evidence type="ECO:0000313" key="2">
    <source>
        <dbReference type="EMBL" id="CAK9144664.1"/>
    </source>
</evidence>
<keyword evidence="3" id="KW-1185">Reference proteome</keyword>
<sequence>MVKSERRLDILVFLVIRVVLEVQEICLEIIIDANDLRSQGLGVVIAFVFLESGAPEQVFSSPERSARLNDVGNDRTATHSLLFGFLENVEDFPEES</sequence>
<keyword evidence="1" id="KW-0732">Signal</keyword>
<feature type="chain" id="PRO_5044793794" evidence="1">
    <location>
        <begin position="22"/>
        <end position="96"/>
    </location>
</feature>
<proteinExistence type="predicted"/>
<evidence type="ECO:0000313" key="3">
    <source>
        <dbReference type="Proteomes" id="UP001642360"/>
    </source>
</evidence>
<evidence type="ECO:0000256" key="1">
    <source>
        <dbReference type="SAM" id="SignalP"/>
    </source>
</evidence>
<reference evidence="2 3" key="1">
    <citation type="submission" date="2024-02" db="EMBL/GenBank/DDBJ databases">
        <authorList>
            <person name="Vignale AGUSTIN F."/>
            <person name="Sosa J E."/>
            <person name="Modenutti C."/>
        </authorList>
    </citation>
    <scope>NUCLEOTIDE SEQUENCE [LARGE SCALE GENOMIC DNA]</scope>
</reference>
<dbReference type="AlphaFoldDB" id="A0ABC8RI68"/>
<dbReference type="Proteomes" id="UP001642360">
    <property type="component" value="Unassembled WGS sequence"/>
</dbReference>